<dbReference type="FunFam" id="1.20.140.10:FF:000001">
    <property type="entry name" value="Acyl-CoA dehydrogenase"/>
    <property type="match status" value="1"/>
</dbReference>
<keyword evidence="5 7" id="KW-0560">Oxidoreductase</keyword>
<reference evidence="12" key="1">
    <citation type="submission" date="2018-05" db="EMBL/GenBank/DDBJ databases">
        <authorList>
            <person name="Deangelis K."/>
            <person name="Huntemann M."/>
            <person name="Clum A."/>
            <person name="Pillay M."/>
            <person name="Palaniappan K."/>
            <person name="Varghese N."/>
            <person name="Mikhailova N."/>
            <person name="Stamatis D."/>
            <person name="Reddy T."/>
            <person name="Daum C."/>
            <person name="Shapiro N."/>
            <person name="Ivanova N."/>
            <person name="Kyrpides N."/>
            <person name="Woyke T."/>
        </authorList>
    </citation>
    <scope>NUCLEOTIDE SEQUENCE [LARGE SCALE GENOMIC DNA]</scope>
    <source>
        <strain evidence="12">GAS496</strain>
    </source>
</reference>
<feature type="domain" description="Acyl-CoA dehydrogenase/oxidase N-terminal" evidence="10">
    <location>
        <begin position="14"/>
        <end position="125"/>
    </location>
</feature>
<dbReference type="Pfam" id="PF02770">
    <property type="entry name" value="Acyl-CoA_dh_M"/>
    <property type="match status" value="1"/>
</dbReference>
<evidence type="ECO:0000256" key="3">
    <source>
        <dbReference type="ARBA" id="ARBA00022630"/>
    </source>
</evidence>
<gene>
    <name evidence="11" type="ORF">C8E89_12059</name>
</gene>
<dbReference type="PANTHER" id="PTHR43884">
    <property type="entry name" value="ACYL-COA DEHYDROGENASE"/>
    <property type="match status" value="1"/>
</dbReference>
<feature type="domain" description="Acyl-CoA dehydrogenase/oxidase C-terminal" evidence="8">
    <location>
        <begin position="239"/>
        <end position="387"/>
    </location>
</feature>
<dbReference type="FunFam" id="1.10.540.10:FF:000026">
    <property type="entry name" value="Acyl-CoA dehydrogenase medium chain"/>
    <property type="match status" value="1"/>
</dbReference>
<dbReference type="SUPFAM" id="SSF47203">
    <property type="entry name" value="Acyl-CoA dehydrogenase C-terminal domain-like"/>
    <property type="match status" value="1"/>
</dbReference>
<dbReference type="InterPro" id="IPR013786">
    <property type="entry name" value="AcylCoA_DH/ox_N"/>
</dbReference>
<comment type="catalytic activity">
    <reaction evidence="6">
        <text>a 2,3-saturated acyl-CoA + A = a 2,3-dehydroacyl-CoA + AH2</text>
        <dbReference type="Rhea" id="RHEA:48608"/>
        <dbReference type="ChEBI" id="CHEBI:13193"/>
        <dbReference type="ChEBI" id="CHEBI:17499"/>
        <dbReference type="ChEBI" id="CHEBI:60015"/>
        <dbReference type="ChEBI" id="CHEBI:65111"/>
    </reaction>
</comment>
<organism evidence="11 12">
    <name type="scientific">Mycolicibacterium moriokaense</name>
    <dbReference type="NCBI Taxonomy" id="39691"/>
    <lineage>
        <taxon>Bacteria</taxon>
        <taxon>Bacillati</taxon>
        <taxon>Actinomycetota</taxon>
        <taxon>Actinomycetes</taxon>
        <taxon>Mycobacteriales</taxon>
        <taxon>Mycobacteriaceae</taxon>
        <taxon>Mycolicibacterium</taxon>
    </lineage>
</organism>
<comment type="caution">
    <text evidence="11">The sequence shown here is derived from an EMBL/GenBank/DDBJ whole genome shotgun (WGS) entry which is preliminary data.</text>
</comment>
<dbReference type="Gene3D" id="1.10.540.10">
    <property type="entry name" value="Acyl-CoA dehydrogenase/oxidase, N-terminal domain"/>
    <property type="match status" value="1"/>
</dbReference>
<dbReference type="Proteomes" id="UP000247781">
    <property type="component" value="Unassembled WGS sequence"/>
</dbReference>
<dbReference type="Pfam" id="PF00441">
    <property type="entry name" value="Acyl-CoA_dh_1"/>
    <property type="match status" value="1"/>
</dbReference>
<dbReference type="SUPFAM" id="SSF56645">
    <property type="entry name" value="Acyl-CoA dehydrogenase NM domain-like"/>
    <property type="match status" value="1"/>
</dbReference>
<evidence type="ECO:0000313" key="11">
    <source>
        <dbReference type="EMBL" id="PXX04320.1"/>
    </source>
</evidence>
<dbReference type="GO" id="GO:0003995">
    <property type="term" value="F:acyl-CoA dehydrogenase activity"/>
    <property type="evidence" value="ECO:0007669"/>
    <property type="project" value="TreeGrafter"/>
</dbReference>
<evidence type="ECO:0000256" key="1">
    <source>
        <dbReference type="ARBA" id="ARBA00001974"/>
    </source>
</evidence>
<reference evidence="11 12" key="2">
    <citation type="submission" date="2018-06" db="EMBL/GenBank/DDBJ databases">
        <title>Sequencing of bacterial isolates from soil warming experiment in Harvard Forest, Massachusetts, USA.</title>
        <authorList>
            <person name="Deangelis K.PhD."/>
        </authorList>
    </citation>
    <scope>NUCLEOTIDE SEQUENCE [LARGE SCALE GENOMIC DNA]</scope>
    <source>
        <strain evidence="11 12">GAS496</strain>
    </source>
</reference>
<comment type="cofactor">
    <cofactor evidence="1 7">
        <name>FAD</name>
        <dbReference type="ChEBI" id="CHEBI:57692"/>
    </cofactor>
</comment>
<accession>A0A318HAE4</accession>
<dbReference type="EMBL" id="QJJU01000020">
    <property type="protein sequence ID" value="PXX04320.1"/>
    <property type="molecule type" value="Genomic_DNA"/>
</dbReference>
<evidence type="ECO:0000256" key="6">
    <source>
        <dbReference type="ARBA" id="ARBA00052546"/>
    </source>
</evidence>
<proteinExistence type="inferred from homology"/>
<dbReference type="InterPro" id="IPR046373">
    <property type="entry name" value="Acyl-CoA_Oxase/DH_mid-dom_sf"/>
</dbReference>
<dbReference type="InterPro" id="IPR009075">
    <property type="entry name" value="AcylCo_DH/oxidase_C"/>
</dbReference>
<dbReference type="RefSeq" id="WP_110318709.1">
    <property type="nucleotide sequence ID" value="NZ_QJJU01000020.1"/>
</dbReference>
<feature type="domain" description="Acyl-CoA oxidase/dehydrogenase middle" evidence="9">
    <location>
        <begin position="129"/>
        <end position="226"/>
    </location>
</feature>
<evidence type="ECO:0000259" key="9">
    <source>
        <dbReference type="Pfam" id="PF02770"/>
    </source>
</evidence>
<evidence type="ECO:0000256" key="2">
    <source>
        <dbReference type="ARBA" id="ARBA00009347"/>
    </source>
</evidence>
<evidence type="ECO:0000256" key="4">
    <source>
        <dbReference type="ARBA" id="ARBA00022827"/>
    </source>
</evidence>
<comment type="similarity">
    <text evidence="2 7">Belongs to the acyl-CoA dehydrogenase family.</text>
</comment>
<dbReference type="PANTHER" id="PTHR43884:SF12">
    <property type="entry name" value="ISOVALERYL-COA DEHYDROGENASE, MITOCHONDRIAL-RELATED"/>
    <property type="match status" value="1"/>
</dbReference>
<sequence length="387" mass="42896">MSELFPTYRATWETDQHRELRRHTAEFLRKESTPNQERWAKNHQVDREFWNKMGDAGLLGLDLPEEFGGTGGDFGYSAIVGEELALAHDSASGWPVHSPIVAHYINTYGNDEQKQRWMPKIISGEAVLAIAMTEPGTGSDLQAVRTTAIRQGDEYVVNGSKTFISNGTHCDLLVIVAKTDPAEGAAGISLIVAETNDDLTGFERGRVLEKVGQHGQDTRELFFSDMRVPVANLLGDKEGMGFYQLMEQLARERLIIASLCAGMAEAAVLEAIKYTKEREAFGKPLIKFQHNRFELAELKAEVLSIKTTVDYCVQQYIDGNNDPATASMGKLIAADKGCDVVDRCVQFFGGYGYMMEYPIARAYAAARVNKIYGGTSEIMKEIISRSL</sequence>
<dbReference type="InterPro" id="IPR006091">
    <property type="entry name" value="Acyl-CoA_Oxase/DH_mid-dom"/>
</dbReference>
<evidence type="ECO:0000313" key="12">
    <source>
        <dbReference type="Proteomes" id="UP000247781"/>
    </source>
</evidence>
<dbReference type="FunFam" id="2.40.110.10:FF:000002">
    <property type="entry name" value="Acyl-CoA dehydrogenase fadE12"/>
    <property type="match status" value="1"/>
</dbReference>
<keyword evidence="3 7" id="KW-0285">Flavoprotein</keyword>
<keyword evidence="12" id="KW-1185">Reference proteome</keyword>
<evidence type="ECO:0000259" key="10">
    <source>
        <dbReference type="Pfam" id="PF02771"/>
    </source>
</evidence>
<dbReference type="GO" id="GO:0050660">
    <property type="term" value="F:flavin adenine dinucleotide binding"/>
    <property type="evidence" value="ECO:0007669"/>
    <property type="project" value="InterPro"/>
</dbReference>
<evidence type="ECO:0000256" key="7">
    <source>
        <dbReference type="RuleBase" id="RU362125"/>
    </source>
</evidence>
<protein>
    <submittedName>
        <fullName evidence="11">Acyl-CoA dehydrogenase</fullName>
    </submittedName>
</protein>
<dbReference type="InterPro" id="IPR036250">
    <property type="entry name" value="AcylCo_DH-like_C"/>
</dbReference>
<dbReference type="AlphaFoldDB" id="A0A318HAE4"/>
<dbReference type="InterPro" id="IPR037069">
    <property type="entry name" value="AcylCoA_DH/ox_N_sf"/>
</dbReference>
<dbReference type="Gene3D" id="1.20.140.10">
    <property type="entry name" value="Butyryl-CoA Dehydrogenase, subunit A, domain 3"/>
    <property type="match status" value="1"/>
</dbReference>
<dbReference type="Gene3D" id="2.40.110.10">
    <property type="entry name" value="Butyryl-CoA Dehydrogenase, subunit A, domain 2"/>
    <property type="match status" value="1"/>
</dbReference>
<evidence type="ECO:0000259" key="8">
    <source>
        <dbReference type="Pfam" id="PF00441"/>
    </source>
</evidence>
<dbReference type="OrthoDB" id="8876745at2"/>
<name>A0A318HAE4_9MYCO</name>
<evidence type="ECO:0000256" key="5">
    <source>
        <dbReference type="ARBA" id="ARBA00023002"/>
    </source>
</evidence>
<keyword evidence="4 7" id="KW-0274">FAD</keyword>
<dbReference type="InterPro" id="IPR009100">
    <property type="entry name" value="AcylCoA_DH/oxidase_NM_dom_sf"/>
</dbReference>
<dbReference type="Pfam" id="PF02771">
    <property type="entry name" value="Acyl-CoA_dh_N"/>
    <property type="match status" value="1"/>
</dbReference>